<dbReference type="Proteomes" id="UP000223913">
    <property type="component" value="Unassembled WGS sequence"/>
</dbReference>
<organism evidence="2 3">
    <name type="scientific">Flavilitoribacter nigricans (strain ATCC 23147 / DSM 23189 / NBRC 102662 / NCIMB 1420 / SS-2)</name>
    <name type="common">Lewinella nigricans</name>
    <dbReference type="NCBI Taxonomy" id="1122177"/>
    <lineage>
        <taxon>Bacteria</taxon>
        <taxon>Pseudomonadati</taxon>
        <taxon>Bacteroidota</taxon>
        <taxon>Saprospiria</taxon>
        <taxon>Saprospirales</taxon>
        <taxon>Lewinellaceae</taxon>
        <taxon>Flavilitoribacter</taxon>
    </lineage>
</organism>
<comment type="caution">
    <text evidence="2">The sequence shown here is derived from an EMBL/GenBank/DDBJ whole genome shotgun (WGS) entry which is preliminary data.</text>
</comment>
<evidence type="ECO:0000313" key="2">
    <source>
        <dbReference type="EMBL" id="PHN05610.1"/>
    </source>
</evidence>
<sequence length="340" mass="38578">MQQAELIIAYLKGELQGEQRQEFEQRLSAEPDLRSAVRDYRIILEGFKGLRHESTLQEISGWPLEATPDDQELLLMAYVEGTLDTDAREAFERTMDRDPDLRQRVETQMAISQGFKGLQHEAFAREVKGWAEALPGAETPKETKVVPLKRKSNTWRYAAAAAVLLLIVAAFWLINVPGGEDFSYSAFRQENYIPPVDLTDRGNGEEVLAAAARDFNQGNYAASVEKLRTITSEDSLYVTARYWMGHGFYQLGQYDQAVAAFGQSLEPTAGITYDLRNFSRDNAAWTRILAQIARVDGEEDPGLRRELENFLTDFLENADRSDTYYNKALELQRNLANDDQ</sequence>
<keyword evidence="1" id="KW-1133">Transmembrane helix</keyword>
<reference evidence="2 3" key="1">
    <citation type="submission" date="2017-10" db="EMBL/GenBank/DDBJ databases">
        <title>The draft genome sequence of Lewinella nigricans NBRC 102662.</title>
        <authorList>
            <person name="Wang K."/>
        </authorList>
    </citation>
    <scope>NUCLEOTIDE SEQUENCE [LARGE SCALE GENOMIC DNA]</scope>
    <source>
        <strain evidence="2 3">NBRC 102662</strain>
    </source>
</reference>
<dbReference type="OrthoDB" id="9814448at2"/>
<dbReference type="AlphaFoldDB" id="A0A2D0NB73"/>
<dbReference type="PANTHER" id="PTHR37461">
    <property type="entry name" value="ANTI-SIGMA-K FACTOR RSKA"/>
    <property type="match status" value="1"/>
</dbReference>
<evidence type="ECO:0000256" key="1">
    <source>
        <dbReference type="SAM" id="Phobius"/>
    </source>
</evidence>
<evidence type="ECO:0000313" key="3">
    <source>
        <dbReference type="Proteomes" id="UP000223913"/>
    </source>
</evidence>
<dbReference type="InterPro" id="IPR051474">
    <property type="entry name" value="Anti-sigma-K/W_factor"/>
</dbReference>
<gene>
    <name evidence="2" type="ORF">CRP01_16620</name>
</gene>
<dbReference type="EMBL" id="PDUD01000021">
    <property type="protein sequence ID" value="PHN05610.1"/>
    <property type="molecule type" value="Genomic_DNA"/>
</dbReference>
<protein>
    <recommendedName>
        <fullName evidence="4">Tetratricopeptide repeat protein</fullName>
    </recommendedName>
</protein>
<feature type="transmembrane region" description="Helical" evidence="1">
    <location>
        <begin position="154"/>
        <end position="174"/>
    </location>
</feature>
<keyword evidence="3" id="KW-1185">Reference proteome</keyword>
<keyword evidence="1" id="KW-0472">Membrane</keyword>
<dbReference type="GO" id="GO:0006417">
    <property type="term" value="P:regulation of translation"/>
    <property type="evidence" value="ECO:0007669"/>
    <property type="project" value="TreeGrafter"/>
</dbReference>
<dbReference type="GO" id="GO:0016989">
    <property type="term" value="F:sigma factor antagonist activity"/>
    <property type="evidence" value="ECO:0007669"/>
    <property type="project" value="TreeGrafter"/>
</dbReference>
<proteinExistence type="predicted"/>
<keyword evidence="1" id="KW-0812">Transmembrane</keyword>
<dbReference type="Gene3D" id="1.25.40.10">
    <property type="entry name" value="Tetratricopeptide repeat domain"/>
    <property type="match status" value="1"/>
</dbReference>
<dbReference type="InterPro" id="IPR011990">
    <property type="entry name" value="TPR-like_helical_dom_sf"/>
</dbReference>
<dbReference type="PANTHER" id="PTHR37461:SF1">
    <property type="entry name" value="ANTI-SIGMA-K FACTOR RSKA"/>
    <property type="match status" value="1"/>
</dbReference>
<dbReference type="SUPFAM" id="SSF48452">
    <property type="entry name" value="TPR-like"/>
    <property type="match status" value="1"/>
</dbReference>
<dbReference type="RefSeq" id="WP_099151186.1">
    <property type="nucleotide sequence ID" value="NZ_PDUD01000021.1"/>
</dbReference>
<name>A0A2D0NB73_FLAN2</name>
<evidence type="ECO:0008006" key="4">
    <source>
        <dbReference type="Google" id="ProtNLM"/>
    </source>
</evidence>
<accession>A0A2D0NB73</accession>